<proteinExistence type="predicted"/>
<name>A0AAC9BHA9_9RALS</name>
<evidence type="ECO:0000313" key="1">
    <source>
        <dbReference type="EMBL" id="ANH74262.1"/>
    </source>
</evidence>
<dbReference type="KEGG" id="rin:ACS15_0879"/>
<evidence type="ECO:0000313" key="2">
    <source>
        <dbReference type="Proteomes" id="UP000077927"/>
    </source>
</evidence>
<organism evidence="1 2">
    <name type="scientific">Ralstonia insidiosa</name>
    <dbReference type="NCBI Taxonomy" id="190721"/>
    <lineage>
        <taxon>Bacteria</taxon>
        <taxon>Pseudomonadati</taxon>
        <taxon>Pseudomonadota</taxon>
        <taxon>Betaproteobacteria</taxon>
        <taxon>Burkholderiales</taxon>
        <taxon>Burkholderiaceae</taxon>
        <taxon>Ralstonia</taxon>
    </lineage>
</organism>
<dbReference type="AlphaFoldDB" id="A0AAC9BHA9"/>
<protein>
    <submittedName>
        <fullName evidence="1">Uncharacterized protein</fullName>
    </submittedName>
</protein>
<sequence>MRHTSGPELEVRSCHSVSPRICLLFLPDGIRTIVLFSTVVRTAIFKNAKNSLEAAPGTPK</sequence>
<reference evidence="1 2" key="1">
    <citation type="submission" date="2015-09" db="EMBL/GenBank/DDBJ databases">
        <authorList>
            <person name="Xu Y."/>
            <person name="Nagy A."/>
            <person name="Liu N.T."/>
            <person name="Nou X."/>
        </authorList>
    </citation>
    <scope>NUCLEOTIDE SEQUENCE [LARGE SCALE GENOMIC DNA]</scope>
    <source>
        <strain evidence="1 2">FC1138</strain>
    </source>
</reference>
<dbReference type="EMBL" id="CP012605">
    <property type="protein sequence ID" value="ANH74262.1"/>
    <property type="molecule type" value="Genomic_DNA"/>
</dbReference>
<dbReference type="Proteomes" id="UP000077927">
    <property type="component" value="Chromosome 1"/>
</dbReference>
<gene>
    <name evidence="1" type="ORF">ACS15_0879</name>
</gene>
<accession>A0AAC9BHA9</accession>